<evidence type="ECO:0000313" key="11">
    <source>
        <dbReference type="Proteomes" id="UP000190306"/>
    </source>
</evidence>
<comment type="similarity">
    <text evidence="7">Belongs to the binding-protein-dependent transport system permease family.</text>
</comment>
<evidence type="ECO:0000256" key="6">
    <source>
        <dbReference type="ARBA" id="ARBA00023136"/>
    </source>
</evidence>
<dbReference type="PROSITE" id="PS50928">
    <property type="entry name" value="ABC_TM1"/>
    <property type="match status" value="1"/>
</dbReference>
<dbReference type="InterPro" id="IPR045621">
    <property type="entry name" value="BPD_transp_1_N"/>
</dbReference>
<dbReference type="GO" id="GO:0005886">
    <property type="term" value="C:plasma membrane"/>
    <property type="evidence" value="ECO:0007669"/>
    <property type="project" value="UniProtKB-SubCell"/>
</dbReference>
<protein>
    <submittedName>
        <fullName evidence="9 10">ABC transporter permease</fullName>
    </submittedName>
</protein>
<evidence type="ECO:0000313" key="9">
    <source>
        <dbReference type="EMBL" id="OOQ48158.1"/>
    </source>
</evidence>
<reference evidence="10 12" key="2">
    <citation type="submission" date="2020-03" db="EMBL/GenBank/DDBJ databases">
        <title>Is there a link between lipid content and antibiotic production in Streptomyces?</title>
        <authorList>
            <person name="David M."/>
            <person name="Lejeune C."/>
            <person name="Abreu S."/>
            <person name="Thibessard A."/>
            <person name="Leblond P."/>
            <person name="Chaminade P."/>
            <person name="Virolle M.-J."/>
        </authorList>
    </citation>
    <scope>NUCLEOTIDE SEQUENCE [LARGE SCALE GENOMIC DNA]</scope>
    <source>
        <strain evidence="10 12">DSM 41481</strain>
    </source>
</reference>
<dbReference type="PANTHER" id="PTHR43163:SF6">
    <property type="entry name" value="DIPEPTIDE TRANSPORT SYSTEM PERMEASE PROTEIN DPPB-RELATED"/>
    <property type="match status" value="1"/>
</dbReference>
<feature type="transmembrane region" description="Helical" evidence="7">
    <location>
        <begin position="192"/>
        <end position="213"/>
    </location>
</feature>
<dbReference type="Proteomes" id="UP000502504">
    <property type="component" value="Chromosome"/>
</dbReference>
<dbReference type="EMBL" id="LHQL01000014">
    <property type="protein sequence ID" value="OOQ48158.1"/>
    <property type="molecule type" value="Genomic_DNA"/>
</dbReference>
<dbReference type="RefSeq" id="WP_078636669.1">
    <property type="nucleotide sequence ID" value="NZ_CM007717.1"/>
</dbReference>
<evidence type="ECO:0000259" key="8">
    <source>
        <dbReference type="PROSITE" id="PS50928"/>
    </source>
</evidence>
<feature type="transmembrane region" description="Helical" evidence="7">
    <location>
        <begin position="294"/>
        <end position="320"/>
    </location>
</feature>
<accession>A0AAE7CQ33</accession>
<keyword evidence="11" id="KW-1185">Reference proteome</keyword>
<evidence type="ECO:0000256" key="5">
    <source>
        <dbReference type="ARBA" id="ARBA00022989"/>
    </source>
</evidence>
<reference evidence="9 11" key="1">
    <citation type="submission" date="2015-07" db="EMBL/GenBank/DDBJ databases">
        <title>Draft Genome Sequence of Streptomyces antibioticus, IMRU 3720 reveals insights in the evolution of actinomycin biosynthetic gene clusters in Streptomyces.</title>
        <authorList>
            <person name="Crnovcic I."/>
            <person name="Ruckert C."/>
            <person name="Kalinowksi J."/>
            <person name="Keller U."/>
        </authorList>
    </citation>
    <scope>NUCLEOTIDE SEQUENCE [LARGE SCALE GENOMIC DNA]</scope>
    <source>
        <strain evidence="9 11">DSM 41481</strain>
    </source>
</reference>
<dbReference type="CDD" id="cd06261">
    <property type="entry name" value="TM_PBP2"/>
    <property type="match status" value="1"/>
</dbReference>
<feature type="domain" description="ABC transmembrane type-1" evidence="8">
    <location>
        <begin position="112"/>
        <end position="313"/>
    </location>
</feature>
<keyword evidence="2 7" id="KW-0813">Transport</keyword>
<dbReference type="GO" id="GO:0055085">
    <property type="term" value="P:transmembrane transport"/>
    <property type="evidence" value="ECO:0007669"/>
    <property type="project" value="InterPro"/>
</dbReference>
<dbReference type="AlphaFoldDB" id="A0AAE7CQ33"/>
<evidence type="ECO:0000256" key="1">
    <source>
        <dbReference type="ARBA" id="ARBA00004651"/>
    </source>
</evidence>
<dbReference type="InterPro" id="IPR000515">
    <property type="entry name" value="MetI-like"/>
</dbReference>
<comment type="subcellular location">
    <subcellularLocation>
        <location evidence="1 7">Cell membrane</location>
        <topology evidence="1 7">Multi-pass membrane protein</topology>
    </subcellularLocation>
</comment>
<dbReference type="InterPro" id="IPR035906">
    <property type="entry name" value="MetI-like_sf"/>
</dbReference>
<organism evidence="10 12">
    <name type="scientific">Streptomyces antibioticus</name>
    <dbReference type="NCBI Taxonomy" id="1890"/>
    <lineage>
        <taxon>Bacteria</taxon>
        <taxon>Bacillati</taxon>
        <taxon>Actinomycetota</taxon>
        <taxon>Actinomycetes</taxon>
        <taxon>Kitasatosporales</taxon>
        <taxon>Streptomycetaceae</taxon>
        <taxon>Streptomyces</taxon>
    </lineage>
</organism>
<evidence type="ECO:0000313" key="10">
    <source>
        <dbReference type="EMBL" id="QIT49297.1"/>
    </source>
</evidence>
<dbReference type="PANTHER" id="PTHR43163">
    <property type="entry name" value="DIPEPTIDE TRANSPORT SYSTEM PERMEASE PROTEIN DPPB-RELATED"/>
    <property type="match status" value="1"/>
</dbReference>
<feature type="transmembrane region" description="Helical" evidence="7">
    <location>
        <begin position="248"/>
        <end position="274"/>
    </location>
</feature>
<dbReference type="Proteomes" id="UP000190306">
    <property type="component" value="Chromosome"/>
</dbReference>
<sequence length="330" mass="35077">MIPVSIDTPPRGRPATGRRAFALRRGLGFVLSFAFLVLVTFLIVPLLPGDPARAVLGTRATPEAVAALRDRFGLDEPLPARLADYVGGLFHLDLGVSYRYGTSVSETIATKLPYTVTLTALAIVVVLMAGLPLGMTVGVLTRGGRRPRLGLAFGAIAGFMASVPGYVTGTLLIVIMSIWLDLLPPGGAMEPSSAILPVLSLALGPVFAVARVVRQETQNVITQDFMRTARGRRLKAVRLYTVHALPNLLTSTLTLCGLIISGMIGAAVVIESVFNYPGIGQEIVQAIIYKDYPVVQGIVLVLGLIAILVNLLIDTVLALLDPRTLGDRHV</sequence>
<evidence type="ECO:0000313" key="12">
    <source>
        <dbReference type="Proteomes" id="UP000502504"/>
    </source>
</evidence>
<feature type="transmembrane region" description="Helical" evidence="7">
    <location>
        <begin position="27"/>
        <end position="47"/>
    </location>
</feature>
<feature type="transmembrane region" description="Helical" evidence="7">
    <location>
        <begin position="120"/>
        <end position="140"/>
    </location>
</feature>
<dbReference type="EMBL" id="CP050692">
    <property type="protein sequence ID" value="QIT49297.1"/>
    <property type="molecule type" value="Genomic_DNA"/>
</dbReference>
<keyword evidence="3" id="KW-1003">Cell membrane</keyword>
<dbReference type="Pfam" id="PF00528">
    <property type="entry name" value="BPD_transp_1"/>
    <property type="match status" value="1"/>
</dbReference>
<keyword evidence="4 7" id="KW-0812">Transmembrane</keyword>
<proteinExistence type="inferred from homology"/>
<feature type="transmembrane region" description="Helical" evidence="7">
    <location>
        <begin position="152"/>
        <end position="180"/>
    </location>
</feature>
<keyword evidence="6 7" id="KW-0472">Membrane</keyword>
<dbReference type="Gene3D" id="1.10.3720.10">
    <property type="entry name" value="MetI-like"/>
    <property type="match status" value="1"/>
</dbReference>
<evidence type="ECO:0000256" key="3">
    <source>
        <dbReference type="ARBA" id="ARBA00022475"/>
    </source>
</evidence>
<evidence type="ECO:0000256" key="2">
    <source>
        <dbReference type="ARBA" id="ARBA00022448"/>
    </source>
</evidence>
<evidence type="ECO:0000256" key="7">
    <source>
        <dbReference type="RuleBase" id="RU363032"/>
    </source>
</evidence>
<keyword evidence="5 7" id="KW-1133">Transmembrane helix</keyword>
<dbReference type="Pfam" id="PF19300">
    <property type="entry name" value="BPD_transp_1_N"/>
    <property type="match status" value="1"/>
</dbReference>
<gene>
    <name evidence="9" type="ORF">AFM16_36925</name>
    <name evidence="10" type="ORF">HCX60_37540</name>
</gene>
<name>A0AAE7CQ33_STRAT</name>
<dbReference type="SUPFAM" id="SSF161098">
    <property type="entry name" value="MetI-like"/>
    <property type="match status" value="1"/>
</dbReference>
<evidence type="ECO:0000256" key="4">
    <source>
        <dbReference type="ARBA" id="ARBA00022692"/>
    </source>
</evidence>